<dbReference type="Pfam" id="PF08036">
    <property type="entry name" value="Antimicrobial_6"/>
    <property type="match status" value="1"/>
</dbReference>
<accession>A0A914Q248</accession>
<evidence type="ECO:0000256" key="1">
    <source>
        <dbReference type="SAM" id="SignalP"/>
    </source>
</evidence>
<dbReference type="Gene3D" id="3.30.30.120">
    <property type="entry name" value="Diapause-specific peptide"/>
    <property type="match status" value="1"/>
</dbReference>
<proteinExistence type="predicted"/>
<keyword evidence="1" id="KW-0732">Signal</keyword>
<dbReference type="WBParaSite" id="PDA_v2.g25294.t1">
    <property type="protein sequence ID" value="PDA_v2.g25294.t1"/>
    <property type="gene ID" value="PDA_v2.g25294"/>
</dbReference>
<feature type="chain" id="PRO_5037686870" evidence="1">
    <location>
        <begin position="26"/>
        <end position="68"/>
    </location>
</feature>
<evidence type="ECO:0000313" key="2">
    <source>
        <dbReference type="Proteomes" id="UP000887578"/>
    </source>
</evidence>
<dbReference type="AlphaFoldDB" id="A0A914Q248"/>
<sequence length="68" mass="7842">MKFHFAAILMLFVIFIAVSVNVVQARNNVRTPPCDEVCHRTQRESESCCRAHKFSGGRCRFFQAFCDD</sequence>
<dbReference type="InterPro" id="IPR038203">
    <property type="entry name" value="Diapausin_sf"/>
</dbReference>
<protein>
    <submittedName>
        <fullName evidence="3">Uncharacterized protein</fullName>
    </submittedName>
</protein>
<name>A0A914Q248_9BILA</name>
<dbReference type="Proteomes" id="UP000887578">
    <property type="component" value="Unplaced"/>
</dbReference>
<reference evidence="3" key="1">
    <citation type="submission" date="2022-11" db="UniProtKB">
        <authorList>
            <consortium name="WormBaseParasite"/>
        </authorList>
    </citation>
    <scope>IDENTIFICATION</scope>
</reference>
<feature type="signal peptide" evidence="1">
    <location>
        <begin position="1"/>
        <end position="25"/>
    </location>
</feature>
<evidence type="ECO:0000313" key="3">
    <source>
        <dbReference type="WBParaSite" id="PDA_v2.g25294.t1"/>
    </source>
</evidence>
<keyword evidence="2" id="KW-1185">Reference proteome</keyword>
<organism evidence="2 3">
    <name type="scientific">Panagrolaimus davidi</name>
    <dbReference type="NCBI Taxonomy" id="227884"/>
    <lineage>
        <taxon>Eukaryota</taxon>
        <taxon>Metazoa</taxon>
        <taxon>Ecdysozoa</taxon>
        <taxon>Nematoda</taxon>
        <taxon>Chromadorea</taxon>
        <taxon>Rhabditida</taxon>
        <taxon>Tylenchina</taxon>
        <taxon>Panagrolaimomorpha</taxon>
        <taxon>Panagrolaimoidea</taxon>
        <taxon>Panagrolaimidae</taxon>
        <taxon>Panagrolaimus</taxon>
    </lineage>
</organism>